<feature type="chain" id="PRO_5042082617" evidence="2">
    <location>
        <begin position="19"/>
        <end position="370"/>
    </location>
</feature>
<dbReference type="Proteomes" id="UP001201980">
    <property type="component" value="Unassembled WGS sequence"/>
</dbReference>
<comment type="caution">
    <text evidence="3">The sequence shown here is derived from an EMBL/GenBank/DDBJ whole genome shotgun (WGS) entry which is preliminary data.</text>
</comment>
<feature type="region of interest" description="Disordered" evidence="1">
    <location>
        <begin position="226"/>
        <end position="250"/>
    </location>
</feature>
<feature type="signal peptide" evidence="2">
    <location>
        <begin position="1"/>
        <end position="18"/>
    </location>
</feature>
<evidence type="ECO:0000256" key="2">
    <source>
        <dbReference type="SAM" id="SignalP"/>
    </source>
</evidence>
<protein>
    <submittedName>
        <fullName evidence="3">Uncharacterized protein</fullName>
    </submittedName>
</protein>
<dbReference type="EMBL" id="JAKWBI020000089">
    <property type="protein sequence ID" value="KAJ2903164.1"/>
    <property type="molecule type" value="Genomic_DNA"/>
</dbReference>
<feature type="compositionally biased region" description="Pro residues" evidence="1">
    <location>
        <begin position="51"/>
        <end position="65"/>
    </location>
</feature>
<feature type="compositionally biased region" description="Basic and acidic residues" evidence="1">
    <location>
        <begin position="237"/>
        <end position="250"/>
    </location>
</feature>
<feature type="region of interest" description="Disordered" evidence="1">
    <location>
        <begin position="40"/>
        <end position="66"/>
    </location>
</feature>
<evidence type="ECO:0000313" key="4">
    <source>
        <dbReference type="Proteomes" id="UP001201980"/>
    </source>
</evidence>
<keyword evidence="2" id="KW-0732">Signal</keyword>
<sequence>MIWLSSLVSCFGAGLVEAGVAFPAPQFSFGRTEALDVDSDVTTDQPWAPSVLPPSLPPSLPPPPATAHHSVIYVDQVADSDNDTSSTLSCDTTPEFVLSLLDHITTRLPPDPSAPPADCIHPTVSLAEIQQGGYGYHCDMISEAAATDGLYTHHLHCVTHSETLRDWPRWARQWYKDGNLFRRRLIPKHFPRTTWDWYEEKLVDGFLAGNLDERGLPRGAWFAYDGETPASEDTPEDYGHDDKDEYPHTRLRVPRDDSDTYLIENKASVGCCHWVGLRTPMAHLADGVPQLTLTLPDDEATYHLDDPLDYGHDDNYQGWIISRRLEQMERRERLRKRKATQIRWSRKLDWLHKLWQASRHFMTRLLALGD</sequence>
<reference evidence="3" key="1">
    <citation type="submission" date="2022-07" db="EMBL/GenBank/DDBJ databases">
        <title>Draft genome sequence of Zalerion maritima ATCC 34329, a (micro)plastics degrading marine fungus.</title>
        <authorList>
            <person name="Paco A."/>
            <person name="Goncalves M.F.M."/>
            <person name="Rocha-Santos T.A.P."/>
            <person name="Alves A."/>
        </authorList>
    </citation>
    <scope>NUCLEOTIDE SEQUENCE</scope>
    <source>
        <strain evidence="3">ATCC 34329</strain>
    </source>
</reference>
<accession>A0AAD5WU89</accession>
<gene>
    <name evidence="3" type="ORF">MKZ38_010296</name>
</gene>
<name>A0AAD5WU89_9PEZI</name>
<evidence type="ECO:0000313" key="3">
    <source>
        <dbReference type="EMBL" id="KAJ2903164.1"/>
    </source>
</evidence>
<organism evidence="3 4">
    <name type="scientific">Zalerion maritima</name>
    <dbReference type="NCBI Taxonomy" id="339359"/>
    <lineage>
        <taxon>Eukaryota</taxon>
        <taxon>Fungi</taxon>
        <taxon>Dikarya</taxon>
        <taxon>Ascomycota</taxon>
        <taxon>Pezizomycotina</taxon>
        <taxon>Sordariomycetes</taxon>
        <taxon>Lulworthiomycetidae</taxon>
        <taxon>Lulworthiales</taxon>
        <taxon>Lulworthiaceae</taxon>
        <taxon>Zalerion</taxon>
    </lineage>
</organism>
<proteinExistence type="predicted"/>
<dbReference type="AlphaFoldDB" id="A0AAD5WU89"/>
<keyword evidence="4" id="KW-1185">Reference proteome</keyword>
<evidence type="ECO:0000256" key="1">
    <source>
        <dbReference type="SAM" id="MobiDB-lite"/>
    </source>
</evidence>